<dbReference type="EMBL" id="JALKHS010000006">
    <property type="protein sequence ID" value="MCK0531056.1"/>
    <property type="molecule type" value="Genomic_DNA"/>
</dbReference>
<evidence type="ECO:0000313" key="3">
    <source>
        <dbReference type="Proteomes" id="UP001203512"/>
    </source>
</evidence>
<dbReference type="PROSITE" id="PS00430">
    <property type="entry name" value="TONB_DEPENDENT_REC_1"/>
    <property type="match status" value="1"/>
</dbReference>
<dbReference type="Pfam" id="PF10677">
    <property type="entry name" value="DUF2490"/>
    <property type="match status" value="1"/>
</dbReference>
<sequence>MHRHMRPHHIKGALLPLAAACATPAAAATEESQAWITESLIVTATPADTITLDLSQRFRRDSSNGEQQTARILIDHRIARGVQIGGGIAFFHSEPEQELRLFQQATFTRGIFLARTRMEQRFFDTADRPSWRLRQRVQASIPLGSSKAPTLIAATEFFFHLNRAKPSDKTGLAVLRQQVGLRQPLGRSLDAQLLYMRQQTFRDNAPDAVAHIPWLTLSWKI</sequence>
<feature type="chain" id="PRO_5046505756" evidence="1">
    <location>
        <begin position="28"/>
        <end position="221"/>
    </location>
</feature>
<proteinExistence type="predicted"/>
<dbReference type="InterPro" id="IPR019619">
    <property type="entry name" value="DUF2490"/>
</dbReference>
<comment type="caution">
    <text evidence="2">The sequence shown here is derived from an EMBL/GenBank/DDBJ whole genome shotgun (WGS) entry which is preliminary data.</text>
</comment>
<dbReference type="RefSeq" id="WP_247230750.1">
    <property type="nucleotide sequence ID" value="NZ_JALKHS010000006.1"/>
</dbReference>
<evidence type="ECO:0000256" key="1">
    <source>
        <dbReference type="SAM" id="SignalP"/>
    </source>
</evidence>
<dbReference type="Proteomes" id="UP001203512">
    <property type="component" value="Unassembled WGS sequence"/>
</dbReference>
<evidence type="ECO:0000313" key="2">
    <source>
        <dbReference type="EMBL" id="MCK0531056.1"/>
    </source>
</evidence>
<accession>A0ABT0DVB5</accession>
<organism evidence="2 3">
    <name type="scientific">Sphingobium agri</name>
    <dbReference type="NCBI Taxonomy" id="2933566"/>
    <lineage>
        <taxon>Bacteria</taxon>
        <taxon>Pseudomonadati</taxon>
        <taxon>Pseudomonadota</taxon>
        <taxon>Alphaproteobacteria</taxon>
        <taxon>Sphingomonadales</taxon>
        <taxon>Sphingomonadaceae</taxon>
        <taxon>Sphingobium</taxon>
    </lineage>
</organism>
<gene>
    <name evidence="2" type="ORF">MU848_05605</name>
</gene>
<dbReference type="InterPro" id="IPR010916">
    <property type="entry name" value="TonB_box_CS"/>
</dbReference>
<reference evidence="2 3" key="1">
    <citation type="submission" date="2022-04" db="EMBL/GenBank/DDBJ databases">
        <authorList>
            <person name="Huq M.A."/>
        </authorList>
    </citation>
    <scope>NUCLEOTIDE SEQUENCE [LARGE SCALE GENOMIC DNA]</scope>
    <source>
        <strain evidence="2 3">MAH-33</strain>
    </source>
</reference>
<name>A0ABT0DVB5_9SPHN</name>
<protein>
    <submittedName>
        <fullName evidence="2">DUF2490 domain-containing protein</fullName>
    </submittedName>
</protein>
<keyword evidence="1" id="KW-0732">Signal</keyword>
<keyword evidence="3" id="KW-1185">Reference proteome</keyword>
<feature type="signal peptide" evidence="1">
    <location>
        <begin position="1"/>
        <end position="27"/>
    </location>
</feature>